<evidence type="ECO:0000256" key="5">
    <source>
        <dbReference type="ARBA" id="ARBA00022862"/>
    </source>
</evidence>
<dbReference type="PANTHER" id="PTHR42801">
    <property type="entry name" value="THIOREDOXIN-DEPENDENT PEROXIDE REDUCTASE"/>
    <property type="match status" value="1"/>
</dbReference>
<dbReference type="SUPFAM" id="SSF52833">
    <property type="entry name" value="Thioredoxin-like"/>
    <property type="match status" value="1"/>
</dbReference>
<evidence type="ECO:0000256" key="9">
    <source>
        <dbReference type="ARBA" id="ARBA00032824"/>
    </source>
</evidence>
<dbReference type="RefSeq" id="WP_174403769.1">
    <property type="nucleotide sequence ID" value="NZ_BLVO01000004.1"/>
</dbReference>
<organism evidence="15 16">
    <name type="scientific">Desulfovibrio subterraneus</name>
    <dbReference type="NCBI Taxonomy" id="2718620"/>
    <lineage>
        <taxon>Bacteria</taxon>
        <taxon>Pseudomonadati</taxon>
        <taxon>Thermodesulfobacteriota</taxon>
        <taxon>Desulfovibrionia</taxon>
        <taxon>Desulfovibrionales</taxon>
        <taxon>Desulfovibrionaceae</taxon>
        <taxon>Desulfovibrio</taxon>
    </lineage>
</organism>
<dbReference type="GO" id="GO:0005737">
    <property type="term" value="C:cytoplasm"/>
    <property type="evidence" value="ECO:0007669"/>
    <property type="project" value="TreeGrafter"/>
</dbReference>
<comment type="similarity">
    <text evidence="10">Belongs to the peroxiredoxin family. BCP/PrxQ subfamily.</text>
</comment>
<dbReference type="InterPro" id="IPR036249">
    <property type="entry name" value="Thioredoxin-like_sf"/>
</dbReference>
<dbReference type="InterPro" id="IPR013766">
    <property type="entry name" value="Thioredoxin_domain"/>
</dbReference>
<evidence type="ECO:0000313" key="16">
    <source>
        <dbReference type="Proteomes" id="UP000503840"/>
    </source>
</evidence>
<evidence type="ECO:0000259" key="14">
    <source>
        <dbReference type="PROSITE" id="PS51352"/>
    </source>
</evidence>
<dbReference type="GO" id="GO:0045454">
    <property type="term" value="P:cell redox homeostasis"/>
    <property type="evidence" value="ECO:0007669"/>
    <property type="project" value="TreeGrafter"/>
</dbReference>
<evidence type="ECO:0000256" key="4">
    <source>
        <dbReference type="ARBA" id="ARBA00022559"/>
    </source>
</evidence>
<evidence type="ECO:0000256" key="1">
    <source>
        <dbReference type="ARBA" id="ARBA00003330"/>
    </source>
</evidence>
<evidence type="ECO:0000256" key="3">
    <source>
        <dbReference type="ARBA" id="ARBA00013017"/>
    </source>
</evidence>
<dbReference type="CDD" id="cd03017">
    <property type="entry name" value="PRX_BCP"/>
    <property type="match status" value="1"/>
</dbReference>
<evidence type="ECO:0000256" key="6">
    <source>
        <dbReference type="ARBA" id="ARBA00023002"/>
    </source>
</evidence>
<protein>
    <recommendedName>
        <fullName evidence="3">thioredoxin-dependent peroxiredoxin</fullName>
        <ecNumber evidence="3">1.11.1.24</ecNumber>
    </recommendedName>
    <alternativeName>
        <fullName evidence="9">Thioredoxin peroxidase</fullName>
    </alternativeName>
    <alternativeName>
        <fullName evidence="11">Thioredoxin-dependent peroxiredoxin Bcp</fullName>
    </alternativeName>
</protein>
<accession>A0A7J0BEG9</accession>
<dbReference type="GO" id="GO:0034599">
    <property type="term" value="P:cellular response to oxidative stress"/>
    <property type="evidence" value="ECO:0007669"/>
    <property type="project" value="TreeGrafter"/>
</dbReference>
<name>A0A7J0BEG9_9BACT</name>
<dbReference type="InterPro" id="IPR024706">
    <property type="entry name" value="Peroxiredoxin_AhpC-typ"/>
</dbReference>
<gene>
    <name evidence="15" type="ORF">DSM101010T_04640</name>
</gene>
<comment type="subunit">
    <text evidence="2">Monomer.</text>
</comment>
<sequence length="167" mass="18165">MTPHTPESFVPASGDRAPAFNLVNAAGEPRPLSHYAGKWLVLYFYPKASTPGCTREAQGFTTLLPDFEACNATVVGMSPDSCKAITGFIVKQQLGVELLSDPDRTAAKAYGVFQLKKNYGKESMGIVRSTFIIDPQGVVRMVFSPVKKVDTHMQEVLEAVRTLTAQP</sequence>
<keyword evidence="6" id="KW-0560">Oxidoreductase</keyword>
<dbReference type="FunFam" id="3.40.30.10:FF:000007">
    <property type="entry name" value="Thioredoxin-dependent thiol peroxidase"/>
    <property type="match status" value="1"/>
</dbReference>
<dbReference type="PANTHER" id="PTHR42801:SF4">
    <property type="entry name" value="AHPC_TSA FAMILY PROTEIN"/>
    <property type="match status" value="1"/>
</dbReference>
<keyword evidence="7" id="KW-1015">Disulfide bond</keyword>
<evidence type="ECO:0000256" key="8">
    <source>
        <dbReference type="ARBA" id="ARBA00023284"/>
    </source>
</evidence>
<evidence type="ECO:0000256" key="2">
    <source>
        <dbReference type="ARBA" id="ARBA00011245"/>
    </source>
</evidence>
<comment type="caution">
    <text evidence="15">The sequence shown here is derived from an EMBL/GenBank/DDBJ whole genome shotgun (WGS) entry which is preliminary data.</text>
</comment>
<comment type="function">
    <text evidence="1">Thiol-specific peroxidase that catalyzes the reduction of hydrogen peroxide and organic hydroperoxides to water and alcohols, respectively. Plays a role in cell protection against oxidative stress by detoxifying peroxides and as sensor of hydrogen peroxide-mediated signaling events.</text>
</comment>
<dbReference type="PROSITE" id="PS51352">
    <property type="entry name" value="THIOREDOXIN_2"/>
    <property type="match status" value="1"/>
</dbReference>
<keyword evidence="16" id="KW-1185">Reference proteome</keyword>
<reference evidence="15 16" key="1">
    <citation type="submission" date="2020-05" db="EMBL/GenBank/DDBJ databases">
        <title>Draft genome sequence of Desulfovibrio sp. strain HN2T.</title>
        <authorList>
            <person name="Ueno A."/>
            <person name="Tamazawa S."/>
            <person name="Tamamura S."/>
            <person name="Murakami T."/>
            <person name="Kiyama T."/>
            <person name="Inomata H."/>
            <person name="Amano Y."/>
            <person name="Miyakawa K."/>
            <person name="Tamaki H."/>
            <person name="Naganuma T."/>
            <person name="Kaneko K."/>
        </authorList>
    </citation>
    <scope>NUCLEOTIDE SEQUENCE [LARGE SCALE GENOMIC DNA]</scope>
    <source>
        <strain evidence="15 16">HN2</strain>
    </source>
</reference>
<dbReference type="GO" id="GO:0008379">
    <property type="term" value="F:thioredoxin peroxidase activity"/>
    <property type="evidence" value="ECO:0007669"/>
    <property type="project" value="TreeGrafter"/>
</dbReference>
<evidence type="ECO:0000256" key="7">
    <source>
        <dbReference type="ARBA" id="ARBA00023157"/>
    </source>
</evidence>
<feature type="active site" description="Cysteine sulfenic acid (-SOH) intermediate; for peroxidase activity" evidence="13">
    <location>
        <position position="53"/>
    </location>
</feature>
<dbReference type="PIRSF" id="PIRSF000239">
    <property type="entry name" value="AHPC"/>
    <property type="match status" value="1"/>
</dbReference>
<evidence type="ECO:0000256" key="13">
    <source>
        <dbReference type="PIRSR" id="PIRSR000239-1"/>
    </source>
</evidence>
<evidence type="ECO:0000256" key="12">
    <source>
        <dbReference type="ARBA" id="ARBA00049091"/>
    </source>
</evidence>
<proteinExistence type="inferred from homology"/>
<keyword evidence="8" id="KW-0676">Redox-active center</keyword>
<dbReference type="InterPro" id="IPR050924">
    <property type="entry name" value="Peroxiredoxin_BCP/PrxQ"/>
</dbReference>
<keyword evidence="5" id="KW-0049">Antioxidant</keyword>
<dbReference type="Pfam" id="PF00578">
    <property type="entry name" value="AhpC-TSA"/>
    <property type="match status" value="1"/>
</dbReference>
<dbReference type="EC" id="1.11.1.24" evidence="3"/>
<keyword evidence="4" id="KW-0575">Peroxidase</keyword>
<feature type="domain" description="Thioredoxin" evidence="14">
    <location>
        <begin position="11"/>
        <end position="165"/>
    </location>
</feature>
<evidence type="ECO:0000313" key="15">
    <source>
        <dbReference type="EMBL" id="GFM32099.1"/>
    </source>
</evidence>
<dbReference type="InterPro" id="IPR000866">
    <property type="entry name" value="AhpC/TSA"/>
</dbReference>
<dbReference type="EMBL" id="BLVO01000004">
    <property type="protein sequence ID" value="GFM32099.1"/>
    <property type="molecule type" value="Genomic_DNA"/>
</dbReference>
<evidence type="ECO:0000256" key="11">
    <source>
        <dbReference type="ARBA" id="ARBA00042639"/>
    </source>
</evidence>
<comment type="catalytic activity">
    <reaction evidence="12">
        <text>a hydroperoxide + [thioredoxin]-dithiol = an alcohol + [thioredoxin]-disulfide + H2O</text>
        <dbReference type="Rhea" id="RHEA:62620"/>
        <dbReference type="Rhea" id="RHEA-COMP:10698"/>
        <dbReference type="Rhea" id="RHEA-COMP:10700"/>
        <dbReference type="ChEBI" id="CHEBI:15377"/>
        <dbReference type="ChEBI" id="CHEBI:29950"/>
        <dbReference type="ChEBI" id="CHEBI:30879"/>
        <dbReference type="ChEBI" id="CHEBI:35924"/>
        <dbReference type="ChEBI" id="CHEBI:50058"/>
        <dbReference type="EC" id="1.11.1.24"/>
    </reaction>
</comment>
<dbReference type="Proteomes" id="UP000503840">
    <property type="component" value="Unassembled WGS sequence"/>
</dbReference>
<dbReference type="AlphaFoldDB" id="A0A7J0BEG9"/>
<evidence type="ECO:0000256" key="10">
    <source>
        <dbReference type="ARBA" id="ARBA00038489"/>
    </source>
</evidence>
<dbReference type="Gene3D" id="3.40.30.10">
    <property type="entry name" value="Glutaredoxin"/>
    <property type="match status" value="1"/>
</dbReference>